<protein>
    <submittedName>
        <fullName evidence="1">Putative ovule protein</fullName>
    </submittedName>
</protein>
<dbReference type="EMBL" id="GEDG01018881">
    <property type="protein sequence ID" value="JAP20412.1"/>
    <property type="molecule type" value="Transcribed_RNA"/>
</dbReference>
<accession>A0A0V0HJ00</accession>
<sequence>QGQFEQSLSESPNSSLQKFSSFSLTAPLTMSRSGFIRRQVINTTSSPSSQALAGNIIKMITPVNKKIKTVESHEILGEYSS</sequence>
<proteinExistence type="predicted"/>
<organism evidence="1">
    <name type="scientific">Solanum chacoense</name>
    <name type="common">Chaco potato</name>
    <dbReference type="NCBI Taxonomy" id="4108"/>
    <lineage>
        <taxon>Eukaryota</taxon>
        <taxon>Viridiplantae</taxon>
        <taxon>Streptophyta</taxon>
        <taxon>Embryophyta</taxon>
        <taxon>Tracheophyta</taxon>
        <taxon>Spermatophyta</taxon>
        <taxon>Magnoliopsida</taxon>
        <taxon>eudicotyledons</taxon>
        <taxon>Gunneridae</taxon>
        <taxon>Pentapetalae</taxon>
        <taxon>asterids</taxon>
        <taxon>lamiids</taxon>
        <taxon>Solanales</taxon>
        <taxon>Solanaceae</taxon>
        <taxon>Solanoideae</taxon>
        <taxon>Solaneae</taxon>
        <taxon>Solanum</taxon>
    </lineage>
</organism>
<reference evidence="1" key="1">
    <citation type="submission" date="2015-12" db="EMBL/GenBank/DDBJ databases">
        <title>Gene expression during late stages of embryo sac development: a critical building block for successful pollen-pistil interactions.</title>
        <authorList>
            <person name="Liu Y."/>
            <person name="Joly V."/>
            <person name="Sabar M."/>
            <person name="Matton D.P."/>
        </authorList>
    </citation>
    <scope>NUCLEOTIDE SEQUENCE</scope>
</reference>
<dbReference type="AlphaFoldDB" id="A0A0V0HJ00"/>
<name>A0A0V0HJ00_SOLCH</name>
<feature type="non-terminal residue" evidence="1">
    <location>
        <position position="1"/>
    </location>
</feature>
<evidence type="ECO:0000313" key="1">
    <source>
        <dbReference type="EMBL" id="JAP20412.1"/>
    </source>
</evidence>